<name>A0A1P8JSM2_9BURK</name>
<dbReference type="STRING" id="1842727.RD110_05710"/>
<dbReference type="OrthoDB" id="9757728at2"/>
<protein>
    <submittedName>
        <fullName evidence="3">Uncharacterized protein</fullName>
    </submittedName>
</protein>
<keyword evidence="1" id="KW-0175">Coiled coil</keyword>
<reference evidence="3 4" key="1">
    <citation type="submission" date="2017-01" db="EMBL/GenBank/DDBJ databases">
        <authorList>
            <person name="Mah S.A."/>
            <person name="Swanson W.J."/>
            <person name="Moy G.W."/>
            <person name="Vacquier V.D."/>
        </authorList>
    </citation>
    <scope>NUCLEOTIDE SEQUENCE [LARGE SCALE GENOMIC DNA]</scope>
    <source>
        <strain evidence="3 4">DCY110</strain>
    </source>
</reference>
<dbReference type="RefSeq" id="WP_076197514.1">
    <property type="nucleotide sequence ID" value="NZ_CP019236.1"/>
</dbReference>
<evidence type="ECO:0000313" key="4">
    <source>
        <dbReference type="Proteomes" id="UP000186609"/>
    </source>
</evidence>
<gene>
    <name evidence="3" type="ORF">RD110_05710</name>
</gene>
<feature type="coiled-coil region" evidence="1">
    <location>
        <begin position="42"/>
        <end position="76"/>
    </location>
</feature>
<evidence type="ECO:0000256" key="2">
    <source>
        <dbReference type="SAM" id="MobiDB-lite"/>
    </source>
</evidence>
<keyword evidence="4" id="KW-1185">Reference proteome</keyword>
<evidence type="ECO:0000313" key="3">
    <source>
        <dbReference type="EMBL" id="APW36749.1"/>
    </source>
</evidence>
<evidence type="ECO:0000256" key="1">
    <source>
        <dbReference type="SAM" id="Coils"/>
    </source>
</evidence>
<dbReference type="KEGG" id="rhy:RD110_05710"/>
<organism evidence="3 4">
    <name type="scientific">Rhodoferax koreensis</name>
    <dbReference type="NCBI Taxonomy" id="1842727"/>
    <lineage>
        <taxon>Bacteria</taxon>
        <taxon>Pseudomonadati</taxon>
        <taxon>Pseudomonadota</taxon>
        <taxon>Betaproteobacteria</taxon>
        <taxon>Burkholderiales</taxon>
        <taxon>Comamonadaceae</taxon>
        <taxon>Rhodoferax</taxon>
    </lineage>
</organism>
<dbReference type="Proteomes" id="UP000186609">
    <property type="component" value="Chromosome"/>
</dbReference>
<sequence>MPRLDLNLDRVNGLRQDGARLAALQSQLDQQLLQQSARIGALKQQNAAVADAESELAALRQRRAELARRRAELELQLDAGVNALVPQRDPALLAEALDGGLPIALFPVRLETRYVQGGAALRIRVYPDVLHVLGHAAALTDAEREGGTAVWVARFAGATDEADRAGRDMARVFGRSRAAWVVRVLQPLNLAELGQPGAAPQFPDVPAIDARAKATRAVLLPERWCAIGYAAGAGDGLAEVFRVWGNRIPDELPMSPDWLNLGEQTEGLFDGERRWLVDFDAALHKGMAIEVTQQQVSGRFSLAQGTLKRLVVLGLEWSKDAAQSATELAELLAAQRDGRGIGFIPPGTPTNNTEGAPSGYSPVEEQAAPTAAENAALPAQKDALELVGDAFGLPTDSLAAEGIVNAHLTDQRTSLHMVNTLWRGTFGQYLAELWNAAGDDEKTAFLKPQTLYRLRSYAVTHLRPAGPLPVLRVGNQPYGLLPVVGKGYSDAGSPAVAVGVGKVLGLLRPMWEIASRKVPLMKDGDVARAKDILQTAPWSQAAFYRDEDPLKVCMAQTPWGPAKDMLAKKLFGLFNIADYWNAEIVCRRFRPDPPYTPGYLAGVPWVLADAKAPQNEAPAASFLPAGAPNYLAQMAAALGGPAAQADALLKQYEAGPALLQALAAYSVDLEKHEAAVSLAFGSAAYSKTISASIAKLVNVEPRLETEASFEVHTPRQLASVVLPDVSGTATLGQHVMQGLAAQPLVMAPVRAGAAASALLEGSQKLIQPLRDISAVKASLAYLATRSVGELNTAFRTTLDAFSYRLDAWYTARASERLAQLRARQATGVYVGGFGWVENLQPDTRPDSEGYILAPSLAQAATAAILRSGAMANRAEGAFNINLDSLRTRRALDILQGLTRDQPLAALYGYRIERGLRDAQPPLGKLIWPLRQAYPWRPAGDQASDEPQEAVAARDVVDAVALLAAWQDNPATVRARLAGVVVGGHQPFSGLPGAEQQAFEAVIAEALDLADAVSDLLMAEGVHQIVKGNFERAGAAMAVVDKQALPIEPEVARTPRGGVAYTQRFAVLCPPPMPGWPQDRRARTEPALDAWLAHMLGAPGRYRFSARVHRGNAVDEQPVVVALDELGLSALSAVLGATALDAAVQAQQANTGFRALLARALAERADDPASITGLDIQPEGATPRDLGLGHFEALCTTLRALLDKLRPATRKDLVVPADAIEQALPDEGEYPGVDLADLQDRADSLLTEFVALKDTLAVSADADELLANLSALEDFVPPASWPPQVTAIDSAGADPAGREARAEVAKSTLGDILQARLDALLTPLPDGATHGQQAQQAIDQIRALLGRDFPVLPRFTLGDYAPQFNASLAAQDVLTVQDPWRVTGWMTQLARVRDGLDRFAGALSAHETLVDFSAPGDFTVVQYPHRDGQAWAALPEAWKEADGVAADLTQVPEELRELLAGEVSAFKNFHRIKPSLALALHTPGGRQAVAPATRLAAFVCDEWQEAIPDRFQTAGIGFHYDAPGARPPQTIVLALPPQANQAHWQFDQVLDVVHEAWDLARLRAVRPRDLEGGLGELLPGNYLPQNFTDEWPSVQLLELSRQALRRKLKAGVTGKVVLPLGKV</sequence>
<accession>A0A1P8JSM2</accession>
<dbReference type="EMBL" id="CP019236">
    <property type="protein sequence ID" value="APW36749.1"/>
    <property type="molecule type" value="Genomic_DNA"/>
</dbReference>
<proteinExistence type="predicted"/>
<feature type="region of interest" description="Disordered" evidence="2">
    <location>
        <begin position="343"/>
        <end position="363"/>
    </location>
</feature>